<gene>
    <name evidence="9" type="ORF">FPZ45_24715</name>
</gene>
<protein>
    <submittedName>
        <fullName evidence="9">ABC transporter permease</fullName>
    </submittedName>
</protein>
<comment type="caution">
    <text evidence="9">The sequence shown here is derived from an EMBL/GenBank/DDBJ whole genome shotgun (WGS) entry which is preliminary data.</text>
</comment>
<evidence type="ECO:0000256" key="3">
    <source>
        <dbReference type="ARBA" id="ARBA00022475"/>
    </source>
</evidence>
<keyword evidence="5 7" id="KW-1133">Transmembrane helix</keyword>
<dbReference type="InterPro" id="IPR035906">
    <property type="entry name" value="MetI-like_sf"/>
</dbReference>
<organism evidence="9 10">
    <name type="scientific">Cohnella terricola</name>
    <dbReference type="NCBI Taxonomy" id="1289167"/>
    <lineage>
        <taxon>Bacteria</taxon>
        <taxon>Bacillati</taxon>
        <taxon>Bacillota</taxon>
        <taxon>Bacilli</taxon>
        <taxon>Bacillales</taxon>
        <taxon>Paenibacillaceae</taxon>
        <taxon>Cohnella</taxon>
    </lineage>
</organism>
<sequence>MSPDLTSKDGTAHISREILRANRNRKILHHSLSIAMPFFLLLLWEILSRQGWIDTRFFSMPSQIAVAFWKLIENGQLLKDVTASLTRVLVGFAIGGIPGIIIGILMGQSSVIRSLLNPIVAAIYPIPKLAILPLLLYIFGLGEASKYAVIAIGVFFILVVNTMTGAMGVPAIFTEVGKEYGASRLTIFRTIVLPSALPVIFAGIKLAWGTAFLLIVAAEFVGAKSGIGYLIWNSWQVFSIEQMYVGLIVIAFLGFITLLILDGLEAKLLPWRKHV</sequence>
<dbReference type="OrthoDB" id="9804353at2"/>
<evidence type="ECO:0000256" key="2">
    <source>
        <dbReference type="ARBA" id="ARBA00022448"/>
    </source>
</evidence>
<feature type="transmembrane region" description="Helical" evidence="7">
    <location>
        <begin position="84"/>
        <end position="107"/>
    </location>
</feature>
<dbReference type="PANTHER" id="PTHR30151:SF0">
    <property type="entry name" value="ABC TRANSPORTER PERMEASE PROTEIN MJ0413-RELATED"/>
    <property type="match status" value="1"/>
</dbReference>
<keyword evidence="10" id="KW-1185">Reference proteome</keyword>
<evidence type="ECO:0000259" key="8">
    <source>
        <dbReference type="PROSITE" id="PS50928"/>
    </source>
</evidence>
<feature type="domain" description="ABC transmembrane type-1" evidence="8">
    <location>
        <begin position="81"/>
        <end position="265"/>
    </location>
</feature>
<evidence type="ECO:0000256" key="5">
    <source>
        <dbReference type="ARBA" id="ARBA00022989"/>
    </source>
</evidence>
<evidence type="ECO:0000256" key="4">
    <source>
        <dbReference type="ARBA" id="ARBA00022692"/>
    </source>
</evidence>
<dbReference type="GO" id="GO:0055085">
    <property type="term" value="P:transmembrane transport"/>
    <property type="evidence" value="ECO:0007669"/>
    <property type="project" value="InterPro"/>
</dbReference>
<feature type="transmembrane region" description="Helical" evidence="7">
    <location>
        <begin position="147"/>
        <end position="173"/>
    </location>
</feature>
<comment type="similarity">
    <text evidence="7">Belongs to the binding-protein-dependent transport system permease family.</text>
</comment>
<reference evidence="9 10" key="1">
    <citation type="submission" date="2019-07" db="EMBL/GenBank/DDBJ databases">
        <authorList>
            <person name="Kim J."/>
        </authorList>
    </citation>
    <scope>NUCLEOTIDE SEQUENCE [LARGE SCALE GENOMIC DNA]</scope>
    <source>
        <strain evidence="9 10">G13</strain>
    </source>
</reference>
<keyword evidence="6 7" id="KW-0472">Membrane</keyword>
<dbReference type="PROSITE" id="PS50928">
    <property type="entry name" value="ABC_TM1"/>
    <property type="match status" value="1"/>
</dbReference>
<dbReference type="CDD" id="cd06261">
    <property type="entry name" value="TM_PBP2"/>
    <property type="match status" value="1"/>
</dbReference>
<dbReference type="SUPFAM" id="SSF161098">
    <property type="entry name" value="MetI-like"/>
    <property type="match status" value="1"/>
</dbReference>
<feature type="transmembrane region" description="Helical" evidence="7">
    <location>
        <begin position="211"/>
        <end position="232"/>
    </location>
</feature>
<accession>A0A559J4I7</accession>
<feature type="transmembrane region" description="Helical" evidence="7">
    <location>
        <begin position="27"/>
        <end position="47"/>
    </location>
</feature>
<dbReference type="PANTHER" id="PTHR30151">
    <property type="entry name" value="ALKANE SULFONATE ABC TRANSPORTER-RELATED, MEMBRANE SUBUNIT"/>
    <property type="match status" value="1"/>
</dbReference>
<keyword evidence="3" id="KW-1003">Cell membrane</keyword>
<comment type="subcellular location">
    <subcellularLocation>
        <location evidence="1 7">Cell membrane</location>
        <topology evidence="1 7">Multi-pass membrane protein</topology>
    </subcellularLocation>
</comment>
<dbReference type="GO" id="GO:0005886">
    <property type="term" value="C:plasma membrane"/>
    <property type="evidence" value="ECO:0007669"/>
    <property type="project" value="UniProtKB-SubCell"/>
</dbReference>
<feature type="transmembrane region" description="Helical" evidence="7">
    <location>
        <begin position="119"/>
        <end position="140"/>
    </location>
</feature>
<evidence type="ECO:0000256" key="7">
    <source>
        <dbReference type="RuleBase" id="RU363032"/>
    </source>
</evidence>
<feature type="transmembrane region" description="Helical" evidence="7">
    <location>
        <begin position="185"/>
        <end position="204"/>
    </location>
</feature>
<evidence type="ECO:0000256" key="6">
    <source>
        <dbReference type="ARBA" id="ARBA00023136"/>
    </source>
</evidence>
<keyword evidence="4 7" id="KW-0812">Transmembrane</keyword>
<dbReference type="AlphaFoldDB" id="A0A559J4I7"/>
<name>A0A559J4I7_9BACL</name>
<proteinExistence type="inferred from homology"/>
<dbReference type="Proteomes" id="UP000316330">
    <property type="component" value="Unassembled WGS sequence"/>
</dbReference>
<dbReference type="Gene3D" id="1.10.3720.10">
    <property type="entry name" value="MetI-like"/>
    <property type="match status" value="1"/>
</dbReference>
<keyword evidence="2 7" id="KW-0813">Transport</keyword>
<evidence type="ECO:0000313" key="9">
    <source>
        <dbReference type="EMBL" id="TVX94797.1"/>
    </source>
</evidence>
<evidence type="ECO:0000313" key="10">
    <source>
        <dbReference type="Proteomes" id="UP000316330"/>
    </source>
</evidence>
<dbReference type="InterPro" id="IPR000515">
    <property type="entry name" value="MetI-like"/>
</dbReference>
<feature type="transmembrane region" description="Helical" evidence="7">
    <location>
        <begin position="244"/>
        <end position="264"/>
    </location>
</feature>
<dbReference type="Pfam" id="PF00528">
    <property type="entry name" value="BPD_transp_1"/>
    <property type="match status" value="1"/>
</dbReference>
<dbReference type="EMBL" id="VNJJ01000029">
    <property type="protein sequence ID" value="TVX94797.1"/>
    <property type="molecule type" value="Genomic_DNA"/>
</dbReference>
<evidence type="ECO:0000256" key="1">
    <source>
        <dbReference type="ARBA" id="ARBA00004651"/>
    </source>
</evidence>